<organism evidence="1 2">
    <name type="scientific">Vitis rotundifolia</name>
    <name type="common">Muscadine grape</name>
    <dbReference type="NCBI Taxonomy" id="103349"/>
    <lineage>
        <taxon>Eukaryota</taxon>
        <taxon>Viridiplantae</taxon>
        <taxon>Streptophyta</taxon>
        <taxon>Embryophyta</taxon>
        <taxon>Tracheophyta</taxon>
        <taxon>Spermatophyta</taxon>
        <taxon>Magnoliopsida</taxon>
        <taxon>eudicotyledons</taxon>
        <taxon>Gunneridae</taxon>
        <taxon>Pentapetalae</taxon>
        <taxon>rosids</taxon>
        <taxon>Vitales</taxon>
        <taxon>Vitaceae</taxon>
        <taxon>Viteae</taxon>
        <taxon>Vitis</taxon>
    </lineage>
</organism>
<evidence type="ECO:0000313" key="2">
    <source>
        <dbReference type="Proteomes" id="UP001168098"/>
    </source>
</evidence>
<sequence length="102" mass="11240">MSVLLFQGLCSSNVPCSVPSDMETAARPWIFPDNSSNAECLVCNMLSLLLRDPCKGNSPLPQSNALVWIGCFYLIRNIRSCLVTVFENCFLIFCKTNVSLGT</sequence>
<accession>A0AA39DTI9</accession>
<reference evidence="1 2" key="1">
    <citation type="journal article" date="2023" name="BMC Biotechnol.">
        <title>Vitis rotundifolia cv Carlos genome sequencing.</title>
        <authorList>
            <person name="Huff M."/>
            <person name="Hulse-Kemp A."/>
            <person name="Scheffler B."/>
            <person name="Youngblood R."/>
            <person name="Simpson S."/>
            <person name="Babiker E."/>
            <person name="Staton M."/>
        </authorList>
    </citation>
    <scope>NUCLEOTIDE SEQUENCE [LARGE SCALE GENOMIC DNA]</scope>
    <source>
        <tissue evidence="1">Leaf</tissue>
    </source>
</reference>
<dbReference type="EMBL" id="JARBHA010000007">
    <property type="protein sequence ID" value="KAJ9696413.1"/>
    <property type="molecule type" value="Genomic_DNA"/>
</dbReference>
<comment type="caution">
    <text evidence="1">The sequence shown here is derived from an EMBL/GenBank/DDBJ whole genome shotgun (WGS) entry which is preliminary data.</text>
</comment>
<dbReference type="AlphaFoldDB" id="A0AA39DTI9"/>
<dbReference type="Proteomes" id="UP001168098">
    <property type="component" value="Unassembled WGS sequence"/>
</dbReference>
<name>A0AA39DTI9_VITRO</name>
<proteinExistence type="predicted"/>
<protein>
    <submittedName>
        <fullName evidence="1">Uncharacterized protein</fullName>
    </submittedName>
</protein>
<evidence type="ECO:0000313" key="1">
    <source>
        <dbReference type="EMBL" id="KAJ9696413.1"/>
    </source>
</evidence>
<keyword evidence="2" id="KW-1185">Reference proteome</keyword>
<gene>
    <name evidence="1" type="ORF">PVL29_008568</name>
</gene>